<sequence length="213" mass="24567">MSLSGNSSGKISRSNENYFSIDDIIATQEKIPCKFEVAVPHLGYLDQSSDSEDVAVGTKLELPYWLAQSLCGRRKHTVSVELPKVYRESYREIFDADATVVDLHKLGPYFYLFGTRLLHFEHPDSADIAKNLLQTFQTRFRMIMDMSQNSFNEDVTQLTQKLDETERTIFDVGQQGLNDFQQWETRQVDKLTTSMMVANHRKRKRAQVDDGQE</sequence>
<dbReference type="SUPFAM" id="SSF160059">
    <property type="entry name" value="PriA/YqbF domain"/>
    <property type="match status" value="1"/>
</dbReference>
<keyword evidence="4 6" id="KW-0539">Nucleus</keyword>
<comment type="similarity">
    <text evidence="2 6">Belongs to the GINS3/PSF3 family.</text>
</comment>
<evidence type="ECO:0000256" key="1">
    <source>
        <dbReference type="ARBA" id="ARBA00004123"/>
    </source>
</evidence>
<dbReference type="AlphaFoldDB" id="A0AAD9P8U5"/>
<evidence type="ECO:0000256" key="6">
    <source>
        <dbReference type="RuleBase" id="RU367161"/>
    </source>
</evidence>
<dbReference type="Pfam" id="PF05916">
    <property type="entry name" value="Sld5"/>
    <property type="match status" value="1"/>
</dbReference>
<evidence type="ECO:0000259" key="7">
    <source>
        <dbReference type="Pfam" id="PF05916"/>
    </source>
</evidence>
<comment type="subunit">
    <text evidence="6">Component of the GINS complex.</text>
</comment>
<dbReference type="Gene3D" id="1.20.58.2050">
    <property type="match status" value="1"/>
</dbReference>
<dbReference type="Proteomes" id="UP001209878">
    <property type="component" value="Unassembled WGS sequence"/>
</dbReference>
<dbReference type="InterPro" id="IPR036224">
    <property type="entry name" value="GINS_bundle-like_dom_sf"/>
</dbReference>
<proteinExistence type="inferred from homology"/>
<dbReference type="GO" id="GO:0000811">
    <property type="term" value="C:GINS complex"/>
    <property type="evidence" value="ECO:0007669"/>
    <property type="project" value="UniProtKB-UniRule"/>
</dbReference>
<evidence type="ECO:0000256" key="5">
    <source>
        <dbReference type="ARBA" id="ARBA00045258"/>
    </source>
</evidence>
<dbReference type="InterPro" id="IPR010492">
    <property type="entry name" value="GINS_Psf3"/>
</dbReference>
<evidence type="ECO:0000313" key="9">
    <source>
        <dbReference type="EMBL" id="KAK2190338.1"/>
    </source>
</evidence>
<gene>
    <name evidence="9" type="ORF">NP493_84g05066</name>
</gene>
<dbReference type="EMBL" id="JAODUO010000083">
    <property type="protein sequence ID" value="KAK2190338.1"/>
    <property type="molecule type" value="Genomic_DNA"/>
</dbReference>
<dbReference type="InterPro" id="IPR038437">
    <property type="entry name" value="GINS_Psf3_sf"/>
</dbReference>
<keyword evidence="10" id="KW-1185">Reference proteome</keyword>
<comment type="function">
    <text evidence="5">Required for correct functioning of the GINS complex, a complex that plays an essential role in the initiation of DNA replication, and progression of DNA replication forks. GINS complex is a core component of CDC45-MCM-GINS (CMG) helicase, the molecular machine that unwinds template DNA during replication, and around which the replisome is built.</text>
</comment>
<dbReference type="InterPro" id="IPR055221">
    <property type="entry name" value="PSF3_N"/>
</dbReference>
<comment type="function">
    <text evidence="6">The GINS complex plays an essential role in the initiation of DNA replication.</text>
</comment>
<dbReference type="GO" id="GO:1902975">
    <property type="term" value="P:mitotic DNA replication initiation"/>
    <property type="evidence" value="ECO:0007669"/>
    <property type="project" value="TreeGrafter"/>
</dbReference>
<feature type="domain" description="GINS subunit" evidence="7">
    <location>
        <begin position="88"/>
        <end position="183"/>
    </location>
</feature>
<name>A0AAD9P8U5_RIDPI</name>
<dbReference type="InterPro" id="IPR021151">
    <property type="entry name" value="GINS_A"/>
</dbReference>
<dbReference type="PANTHER" id="PTHR22768:SF0">
    <property type="entry name" value="DNA REPLICATION COMPLEX GINS PROTEIN PSF3"/>
    <property type="match status" value="1"/>
</dbReference>
<comment type="subcellular location">
    <subcellularLocation>
        <location evidence="1 6">Nucleus</location>
    </subcellularLocation>
</comment>
<dbReference type="CDD" id="cd21693">
    <property type="entry name" value="GINS_B_Psf3"/>
    <property type="match status" value="1"/>
</dbReference>
<evidence type="ECO:0000259" key="8">
    <source>
        <dbReference type="Pfam" id="PF22466"/>
    </source>
</evidence>
<dbReference type="Pfam" id="PF22466">
    <property type="entry name" value="PSF3_N"/>
    <property type="match status" value="1"/>
</dbReference>
<reference evidence="9" key="1">
    <citation type="journal article" date="2023" name="Mol. Biol. Evol.">
        <title>Third-Generation Sequencing Reveals the Adaptive Role of the Epigenome in Three Deep-Sea Polychaetes.</title>
        <authorList>
            <person name="Perez M."/>
            <person name="Aroh O."/>
            <person name="Sun Y."/>
            <person name="Lan Y."/>
            <person name="Juniper S.K."/>
            <person name="Young C.R."/>
            <person name="Angers B."/>
            <person name="Qian P.Y."/>
        </authorList>
    </citation>
    <scope>NUCLEOTIDE SEQUENCE</scope>
    <source>
        <strain evidence="9">R07B-5</strain>
    </source>
</reference>
<dbReference type="CDD" id="cd11713">
    <property type="entry name" value="GINS_A_psf3"/>
    <property type="match status" value="1"/>
</dbReference>
<keyword evidence="3 6" id="KW-0235">DNA replication</keyword>
<dbReference type="PANTHER" id="PTHR22768">
    <property type="entry name" value="DNA REPLICATION COMPLEX GINS PROTEIN PSF3"/>
    <property type="match status" value="1"/>
</dbReference>
<feature type="domain" description="DNA replication complex GINS protein PSF3 N-terminal" evidence="8">
    <location>
        <begin position="19"/>
        <end position="71"/>
    </location>
</feature>
<organism evidence="9 10">
    <name type="scientific">Ridgeia piscesae</name>
    <name type="common">Tubeworm</name>
    <dbReference type="NCBI Taxonomy" id="27915"/>
    <lineage>
        <taxon>Eukaryota</taxon>
        <taxon>Metazoa</taxon>
        <taxon>Spiralia</taxon>
        <taxon>Lophotrochozoa</taxon>
        <taxon>Annelida</taxon>
        <taxon>Polychaeta</taxon>
        <taxon>Sedentaria</taxon>
        <taxon>Canalipalpata</taxon>
        <taxon>Sabellida</taxon>
        <taxon>Siboglinidae</taxon>
        <taxon>Ridgeia</taxon>
    </lineage>
</organism>
<accession>A0AAD9P8U5</accession>
<comment type="caution">
    <text evidence="9">The sequence shown here is derived from an EMBL/GenBank/DDBJ whole genome shotgun (WGS) entry which is preliminary data.</text>
</comment>
<evidence type="ECO:0000256" key="3">
    <source>
        <dbReference type="ARBA" id="ARBA00022705"/>
    </source>
</evidence>
<evidence type="ECO:0000313" key="10">
    <source>
        <dbReference type="Proteomes" id="UP001209878"/>
    </source>
</evidence>
<evidence type="ECO:0000256" key="2">
    <source>
        <dbReference type="ARBA" id="ARBA00006343"/>
    </source>
</evidence>
<protein>
    <recommendedName>
        <fullName evidence="6">DNA replication complex GINS protein PSF3</fullName>
    </recommendedName>
</protein>
<dbReference type="SUPFAM" id="SSF158573">
    <property type="entry name" value="GINS helical bundle-like"/>
    <property type="match status" value="1"/>
</dbReference>
<evidence type="ECO:0000256" key="4">
    <source>
        <dbReference type="ARBA" id="ARBA00023242"/>
    </source>
</evidence>